<dbReference type="RefSeq" id="WP_196500428.1">
    <property type="nucleotide sequence ID" value="NZ_JAGWDT010000021.1"/>
</dbReference>
<reference evidence="1" key="1">
    <citation type="submission" date="2023-08" db="EMBL/GenBank/DDBJ databases">
        <authorList>
            <person name="Page C.A."/>
            <person name="Perez-Diaz I.M."/>
        </authorList>
    </citation>
    <scope>NUCLEOTIDE SEQUENCE</scope>
    <source>
        <strain evidence="1">1.8.9</strain>
    </source>
</reference>
<proteinExistence type="predicted"/>
<accession>A0AAW8WBJ2</accession>
<sequence length="121" mass="12935">MQSKKFKIIKIIDSTHILINGGISDDVTVGQRFQISGNDGEDVKDENGTVIGKLVTKKAIVEVTTVQDKFAICEPIAKDFLAGPVAGNYRSPLKVNLNQISGGLSIDDEPINIGDSALLLP</sequence>
<gene>
    <name evidence="1" type="ORF">RI555_05470</name>
</gene>
<evidence type="ECO:0000313" key="2">
    <source>
        <dbReference type="Proteomes" id="UP001263852"/>
    </source>
</evidence>
<comment type="caution">
    <text evidence="1">The sequence shown here is derived from an EMBL/GenBank/DDBJ whole genome shotgun (WGS) entry which is preliminary data.</text>
</comment>
<dbReference type="EMBL" id="JAVLAO010000001">
    <property type="protein sequence ID" value="MDT7038455.1"/>
    <property type="molecule type" value="Genomic_DNA"/>
</dbReference>
<name>A0AAW8WBJ2_LACPE</name>
<organism evidence="1 2">
    <name type="scientific">Lactiplantibacillus pentosus</name>
    <name type="common">Lactobacillus pentosus</name>
    <dbReference type="NCBI Taxonomy" id="1589"/>
    <lineage>
        <taxon>Bacteria</taxon>
        <taxon>Bacillati</taxon>
        <taxon>Bacillota</taxon>
        <taxon>Bacilli</taxon>
        <taxon>Lactobacillales</taxon>
        <taxon>Lactobacillaceae</taxon>
        <taxon>Lactiplantibacillus</taxon>
    </lineage>
</organism>
<evidence type="ECO:0000313" key="1">
    <source>
        <dbReference type="EMBL" id="MDT7038455.1"/>
    </source>
</evidence>
<dbReference type="Proteomes" id="UP001263852">
    <property type="component" value="Unassembled WGS sequence"/>
</dbReference>
<dbReference type="AlphaFoldDB" id="A0AAW8WBJ2"/>
<protein>
    <submittedName>
        <fullName evidence="1">Uncharacterized protein</fullName>
    </submittedName>
</protein>